<dbReference type="EMBL" id="JABWSX010000001">
    <property type="protein sequence ID" value="NVL11716.1"/>
    <property type="molecule type" value="Genomic_DNA"/>
</dbReference>
<comment type="caution">
    <text evidence="2">The sequence shown here is derived from an EMBL/GenBank/DDBJ whole genome shotgun (WGS) entry which is preliminary data.</text>
</comment>
<sequence length="437" mass="47797">MRAPFSSEFDPSEEAEGSTDPLGLLPSYERLADRLLPAVTVRMGHPRFVTAIAVGARLLDDWDDDAVAADGITPPWLVWEWFVVEAFVRSQNSPSARSGVPGIQKVRRALRDQRPVCATAYLKTPNAFGFTGVFRRLAYRVGIITDDGALDDGGYELVSAWATDQGLDGFLDGSGGAGHAFRERLRRAVAQGMDKGHTTYQSGEFWRELASRLDPTAPGRREKTILTERILSRAGDAEMIAHLKDALVGQGGVSGRDHEASFLRKLARKAPAELQQLLTAIDAYEMFGRVITDAFDGLRYCASSNGGAPVGAQIFSATKSAQSALALLAPSLARVRSHPTLLEWEHDEKGIAQAVDRFDEVRTTADLFDAILHHHDQVQSKKPPHGKRAWFERGPHGRVVLRAGYTLPEPPSGKGGYVHEYRIPTFSGFLSDLGVLQ</sequence>
<proteinExistence type="predicted"/>
<organism evidence="2">
    <name type="scientific">Bradyrhizobium quebecense</name>
    <dbReference type="NCBI Taxonomy" id="2748629"/>
    <lineage>
        <taxon>Bacteria</taxon>
        <taxon>Pseudomonadati</taxon>
        <taxon>Pseudomonadota</taxon>
        <taxon>Alphaproteobacteria</taxon>
        <taxon>Hyphomicrobiales</taxon>
        <taxon>Nitrobacteraceae</taxon>
        <taxon>Bradyrhizobium</taxon>
    </lineage>
</organism>
<dbReference type="AlphaFoldDB" id="A0A974AHG5"/>
<gene>
    <name evidence="2" type="ORF">HU230_39910</name>
</gene>
<evidence type="ECO:0000256" key="1">
    <source>
        <dbReference type="SAM" id="MobiDB-lite"/>
    </source>
</evidence>
<evidence type="ECO:0000313" key="2">
    <source>
        <dbReference type="EMBL" id="NVL11716.1"/>
    </source>
</evidence>
<accession>A0A974AHG5</accession>
<name>A0A974AHG5_9BRAD</name>
<reference evidence="2" key="1">
    <citation type="submission" date="2020-06" db="EMBL/GenBank/DDBJ databases">
        <title>Whole Genome Sequence of Bradyrhizobium sp. Strain 66S1MB.</title>
        <authorList>
            <person name="Bromfield E."/>
            <person name="Cloutier S."/>
        </authorList>
    </citation>
    <scope>NUCLEOTIDE SEQUENCE</scope>
    <source>
        <strain evidence="2">66S1MB</strain>
    </source>
</reference>
<feature type="region of interest" description="Disordered" evidence="1">
    <location>
        <begin position="1"/>
        <end position="22"/>
    </location>
</feature>
<protein>
    <submittedName>
        <fullName evidence="2">Uncharacterized protein</fullName>
    </submittedName>
</protein>